<dbReference type="Gene3D" id="3.40.50.150">
    <property type="entry name" value="Vaccinia Virus protein VP39"/>
    <property type="match status" value="1"/>
</dbReference>
<evidence type="ECO:0000256" key="1">
    <source>
        <dbReference type="ARBA" id="ARBA00022679"/>
    </source>
</evidence>
<dbReference type="InterPro" id="IPR029063">
    <property type="entry name" value="SAM-dependent_MTases_sf"/>
</dbReference>
<dbReference type="CDD" id="cd02440">
    <property type="entry name" value="AdoMet_MTases"/>
    <property type="match status" value="1"/>
</dbReference>
<accession>X1LYN0</accession>
<name>X1LYN0_9ZZZZ</name>
<dbReference type="SUPFAM" id="SSF53335">
    <property type="entry name" value="S-adenosyl-L-methionine-dependent methyltransferases"/>
    <property type="match status" value="1"/>
</dbReference>
<dbReference type="EMBL" id="BARV01008996">
    <property type="protein sequence ID" value="GAI10926.1"/>
    <property type="molecule type" value="Genomic_DNA"/>
</dbReference>
<dbReference type="PANTHER" id="PTHR43861:SF3">
    <property type="entry name" value="PUTATIVE (AFU_ORTHOLOGUE AFUA_2G14390)-RELATED"/>
    <property type="match status" value="1"/>
</dbReference>
<dbReference type="PANTHER" id="PTHR43861">
    <property type="entry name" value="TRANS-ACONITATE 2-METHYLTRANSFERASE-RELATED"/>
    <property type="match status" value="1"/>
</dbReference>
<evidence type="ECO:0000259" key="2">
    <source>
        <dbReference type="Pfam" id="PF13649"/>
    </source>
</evidence>
<feature type="domain" description="Methyltransferase" evidence="2">
    <location>
        <begin position="40"/>
        <end position="128"/>
    </location>
</feature>
<dbReference type="InterPro" id="IPR041698">
    <property type="entry name" value="Methyltransf_25"/>
</dbReference>
<keyword evidence="1" id="KW-0808">Transferase</keyword>
<evidence type="ECO:0000313" key="3">
    <source>
        <dbReference type="EMBL" id="GAI10926.1"/>
    </source>
</evidence>
<dbReference type="AlphaFoldDB" id="X1LYN0"/>
<dbReference type="GO" id="GO:0016740">
    <property type="term" value="F:transferase activity"/>
    <property type="evidence" value="ECO:0007669"/>
    <property type="project" value="UniProtKB-KW"/>
</dbReference>
<protein>
    <recommendedName>
        <fullName evidence="2">Methyltransferase domain-containing protein</fullName>
    </recommendedName>
</protein>
<comment type="caution">
    <text evidence="3">The sequence shown here is derived from an EMBL/GenBank/DDBJ whole genome shotgun (WGS) entry which is preliminary data.</text>
</comment>
<proteinExistence type="predicted"/>
<reference evidence="3" key="1">
    <citation type="journal article" date="2014" name="Front. Microbiol.">
        <title>High frequency of phylogenetically diverse reductive dehalogenase-homologous genes in deep subseafloor sedimentary metagenomes.</title>
        <authorList>
            <person name="Kawai M."/>
            <person name="Futagami T."/>
            <person name="Toyoda A."/>
            <person name="Takaki Y."/>
            <person name="Nishi S."/>
            <person name="Hori S."/>
            <person name="Arai W."/>
            <person name="Tsubouchi T."/>
            <person name="Morono Y."/>
            <person name="Uchiyama I."/>
            <person name="Ito T."/>
            <person name="Fujiyama A."/>
            <person name="Inagaki F."/>
            <person name="Takami H."/>
        </authorList>
    </citation>
    <scope>NUCLEOTIDE SEQUENCE</scope>
    <source>
        <strain evidence="3">Expedition CK06-06</strain>
    </source>
</reference>
<sequence length="199" mass="22817">MNEFWDQRYSEPGFAYGMEPNTFFVEVLDSLTPGRLLLPGEGEGRNAIYAAGKCWEVSAFDQSIVARDKAREWAESMDLQFDYRLASMEEFFCPDPIFDLIAIIYIHLLPETRLQVHRQLSACLKPGGKIILECFHKNQLRYGSGGPPIKELLYQEDDIRSDFTALDIDLCEEHILDIFQGKFHSSKSSVVRLIANKPF</sequence>
<gene>
    <name evidence="3" type="ORF">S06H3_17906</name>
</gene>
<organism evidence="3">
    <name type="scientific">marine sediment metagenome</name>
    <dbReference type="NCBI Taxonomy" id="412755"/>
    <lineage>
        <taxon>unclassified sequences</taxon>
        <taxon>metagenomes</taxon>
        <taxon>ecological metagenomes</taxon>
    </lineage>
</organism>
<dbReference type="Pfam" id="PF13649">
    <property type="entry name" value="Methyltransf_25"/>
    <property type="match status" value="1"/>
</dbReference>